<sequence length="231" mass="25045">MPPRPKKGSKDDDTTIVIDVMNGDDPQKAKKPKPRKKKPSAGDAPPPPPPLKRTTSSPKTNGKKNGKKKPPPITMDVAAKDEARAVRACQRIIASRPEDYRAMSSRFEFVSRLGSEFGNANPQDMKKVKKQHGGFEAFVVAHATELFAFTPPPSPGGAAAAPSPEDFSDFILNDVCVGEHVLELLRAQDIGSIETLRMLNLDDLRAIPGLALGPRRKLHEAITELRDGGVT</sequence>
<evidence type="ECO:0008006" key="4">
    <source>
        <dbReference type="Google" id="ProtNLM"/>
    </source>
</evidence>
<dbReference type="Proteomes" id="UP000789595">
    <property type="component" value="Unassembled WGS sequence"/>
</dbReference>
<dbReference type="EMBL" id="CAKKNE010000002">
    <property type="protein sequence ID" value="CAH0368284.1"/>
    <property type="molecule type" value="Genomic_DNA"/>
</dbReference>
<reference evidence="2" key="1">
    <citation type="submission" date="2021-11" db="EMBL/GenBank/DDBJ databases">
        <authorList>
            <consortium name="Genoscope - CEA"/>
            <person name="William W."/>
        </authorList>
    </citation>
    <scope>NUCLEOTIDE SEQUENCE</scope>
</reference>
<proteinExistence type="predicted"/>
<feature type="region of interest" description="Disordered" evidence="1">
    <location>
        <begin position="1"/>
        <end position="74"/>
    </location>
</feature>
<organism evidence="2 3">
    <name type="scientific">Pelagomonas calceolata</name>
    <dbReference type="NCBI Taxonomy" id="35677"/>
    <lineage>
        <taxon>Eukaryota</taxon>
        <taxon>Sar</taxon>
        <taxon>Stramenopiles</taxon>
        <taxon>Ochrophyta</taxon>
        <taxon>Pelagophyceae</taxon>
        <taxon>Pelagomonadales</taxon>
        <taxon>Pelagomonadaceae</taxon>
        <taxon>Pelagomonas</taxon>
    </lineage>
</organism>
<name>A0A8J2SKS2_9STRA</name>
<feature type="compositionally biased region" description="Basic residues" evidence="1">
    <location>
        <begin position="61"/>
        <end position="70"/>
    </location>
</feature>
<protein>
    <recommendedName>
        <fullName evidence="4">SAM domain-containing protein</fullName>
    </recommendedName>
</protein>
<dbReference type="AlphaFoldDB" id="A0A8J2SKS2"/>
<keyword evidence="3" id="KW-1185">Reference proteome</keyword>
<dbReference type="CDD" id="cd09487">
    <property type="entry name" value="SAM_superfamily"/>
    <property type="match status" value="1"/>
</dbReference>
<gene>
    <name evidence="2" type="ORF">PECAL_2P13440</name>
</gene>
<evidence type="ECO:0000313" key="3">
    <source>
        <dbReference type="Proteomes" id="UP000789595"/>
    </source>
</evidence>
<evidence type="ECO:0000313" key="2">
    <source>
        <dbReference type="EMBL" id="CAH0368284.1"/>
    </source>
</evidence>
<dbReference type="Gene3D" id="1.10.150.50">
    <property type="entry name" value="Transcription Factor, Ets-1"/>
    <property type="match status" value="1"/>
</dbReference>
<evidence type="ECO:0000256" key="1">
    <source>
        <dbReference type="SAM" id="MobiDB-lite"/>
    </source>
</evidence>
<accession>A0A8J2SKS2</accession>
<dbReference type="InterPro" id="IPR013761">
    <property type="entry name" value="SAM/pointed_sf"/>
</dbReference>
<dbReference type="OrthoDB" id="539213at2759"/>
<feature type="compositionally biased region" description="Basic residues" evidence="1">
    <location>
        <begin position="29"/>
        <end position="39"/>
    </location>
</feature>
<comment type="caution">
    <text evidence="2">The sequence shown here is derived from an EMBL/GenBank/DDBJ whole genome shotgun (WGS) entry which is preliminary data.</text>
</comment>